<name>A0A3E1EWX4_9FLAO</name>
<dbReference type="EMBL" id="QURB01000006">
    <property type="protein sequence ID" value="RFC54060.1"/>
    <property type="molecule type" value="Genomic_DNA"/>
</dbReference>
<accession>A0A3E1EWX4</accession>
<dbReference type="Proteomes" id="UP000257127">
    <property type="component" value="Unassembled WGS sequence"/>
</dbReference>
<proteinExistence type="predicted"/>
<evidence type="ECO:0000313" key="1">
    <source>
        <dbReference type="EMBL" id="RFC54060.1"/>
    </source>
</evidence>
<gene>
    <name evidence="1" type="ORF">DXU93_10115</name>
</gene>
<dbReference type="AlphaFoldDB" id="A0A3E1EWX4"/>
<reference evidence="1 2" key="1">
    <citation type="submission" date="2018-08" db="EMBL/GenBank/DDBJ databases">
        <title>The draft genome squence of Brumimicrobium sp. N62.</title>
        <authorList>
            <person name="Du Z.-J."/>
            <person name="Luo H.-R."/>
        </authorList>
    </citation>
    <scope>NUCLEOTIDE SEQUENCE [LARGE SCALE GENOMIC DNA]</scope>
    <source>
        <strain evidence="1 2">N62</strain>
    </source>
</reference>
<comment type="caution">
    <text evidence="1">The sequence shown here is derived from an EMBL/GenBank/DDBJ whole genome shotgun (WGS) entry which is preliminary data.</text>
</comment>
<dbReference type="OrthoDB" id="1139144at2"/>
<sequence length="126" mass="14637">MISDFEGSYNIIGFNQDEEHGRYFGFLHIAKISDIRVHAEWVINGEQIQKGSGFYHGDTLVVNFFYEGEAEFKGELFKGVVVYKLLNNEILHGFWSEKHGNDQFLGFEEGRKLDKTETIWHQATMN</sequence>
<keyword evidence="2" id="KW-1185">Reference proteome</keyword>
<organism evidence="1 2">
    <name type="scientific">Brumimicrobium aurantiacum</name>
    <dbReference type="NCBI Taxonomy" id="1737063"/>
    <lineage>
        <taxon>Bacteria</taxon>
        <taxon>Pseudomonadati</taxon>
        <taxon>Bacteroidota</taxon>
        <taxon>Flavobacteriia</taxon>
        <taxon>Flavobacteriales</taxon>
        <taxon>Crocinitomicaceae</taxon>
        <taxon>Brumimicrobium</taxon>
    </lineage>
</organism>
<evidence type="ECO:0000313" key="2">
    <source>
        <dbReference type="Proteomes" id="UP000257127"/>
    </source>
</evidence>
<protein>
    <submittedName>
        <fullName evidence="1">Uncharacterized protein</fullName>
    </submittedName>
</protein>